<evidence type="ECO:0000256" key="1">
    <source>
        <dbReference type="SAM" id="MobiDB-lite"/>
    </source>
</evidence>
<feature type="compositionally biased region" description="Low complexity" evidence="1">
    <location>
        <begin position="440"/>
        <end position="449"/>
    </location>
</feature>
<evidence type="ECO:0000313" key="3">
    <source>
        <dbReference type="Proteomes" id="UP001141327"/>
    </source>
</evidence>
<feature type="compositionally biased region" description="Low complexity" evidence="1">
    <location>
        <begin position="830"/>
        <end position="862"/>
    </location>
</feature>
<proteinExistence type="predicted"/>
<dbReference type="Proteomes" id="UP001141327">
    <property type="component" value="Unassembled WGS sequence"/>
</dbReference>
<protein>
    <submittedName>
        <fullName evidence="2">Uncharacterized protein</fullName>
    </submittedName>
</protein>
<name>A0ABQ8UP10_9EUKA</name>
<keyword evidence="3" id="KW-1185">Reference proteome</keyword>
<feature type="compositionally biased region" description="Low complexity" evidence="1">
    <location>
        <begin position="1270"/>
        <end position="1291"/>
    </location>
</feature>
<feature type="region of interest" description="Disordered" evidence="1">
    <location>
        <begin position="1693"/>
        <end position="1715"/>
    </location>
</feature>
<feature type="compositionally biased region" description="Low complexity" evidence="1">
    <location>
        <begin position="697"/>
        <end position="711"/>
    </location>
</feature>
<gene>
    <name evidence="2" type="ORF">PAPYR_2763</name>
</gene>
<feature type="compositionally biased region" description="Pro residues" evidence="1">
    <location>
        <begin position="1656"/>
        <end position="1678"/>
    </location>
</feature>
<feature type="region of interest" description="Disordered" evidence="1">
    <location>
        <begin position="224"/>
        <end position="251"/>
    </location>
</feature>
<feature type="region of interest" description="Disordered" evidence="1">
    <location>
        <begin position="1258"/>
        <end position="1323"/>
    </location>
</feature>
<feature type="region of interest" description="Disordered" evidence="1">
    <location>
        <begin position="1420"/>
        <end position="1547"/>
    </location>
</feature>
<feature type="region of interest" description="Disordered" evidence="1">
    <location>
        <begin position="1578"/>
        <end position="1681"/>
    </location>
</feature>
<accession>A0ABQ8UP10</accession>
<organism evidence="2 3">
    <name type="scientific">Paratrimastix pyriformis</name>
    <dbReference type="NCBI Taxonomy" id="342808"/>
    <lineage>
        <taxon>Eukaryota</taxon>
        <taxon>Metamonada</taxon>
        <taxon>Preaxostyla</taxon>
        <taxon>Paratrimastigidae</taxon>
        <taxon>Paratrimastix</taxon>
    </lineage>
</organism>
<feature type="compositionally biased region" description="Polar residues" evidence="1">
    <location>
        <begin position="872"/>
        <end position="881"/>
    </location>
</feature>
<feature type="region of interest" description="Disordered" evidence="1">
    <location>
        <begin position="1198"/>
        <end position="1224"/>
    </location>
</feature>
<feature type="compositionally biased region" description="Low complexity" evidence="1">
    <location>
        <begin position="762"/>
        <end position="779"/>
    </location>
</feature>
<feature type="region of interest" description="Disordered" evidence="1">
    <location>
        <begin position="696"/>
        <end position="895"/>
    </location>
</feature>
<feature type="region of interest" description="Disordered" evidence="1">
    <location>
        <begin position="440"/>
        <end position="473"/>
    </location>
</feature>
<feature type="compositionally biased region" description="Pro residues" evidence="1">
    <location>
        <begin position="1603"/>
        <end position="1633"/>
    </location>
</feature>
<comment type="caution">
    <text evidence="2">The sequence shown here is derived from an EMBL/GenBank/DDBJ whole genome shotgun (WGS) entry which is preliminary data.</text>
</comment>
<feature type="compositionally biased region" description="Low complexity" evidence="1">
    <location>
        <begin position="1693"/>
        <end position="1702"/>
    </location>
</feature>
<feature type="region of interest" description="Disordered" evidence="1">
    <location>
        <begin position="647"/>
        <end position="683"/>
    </location>
</feature>
<reference evidence="2" key="1">
    <citation type="journal article" date="2022" name="bioRxiv">
        <title>Genomics of Preaxostyla Flagellates Illuminates Evolutionary Transitions and the Path Towards Mitochondrial Loss.</title>
        <authorList>
            <person name="Novak L.V.F."/>
            <person name="Treitli S.C."/>
            <person name="Pyrih J."/>
            <person name="Halakuc P."/>
            <person name="Pipaliya S.V."/>
            <person name="Vacek V."/>
            <person name="Brzon O."/>
            <person name="Soukal P."/>
            <person name="Eme L."/>
            <person name="Dacks J.B."/>
            <person name="Karnkowska A."/>
            <person name="Elias M."/>
            <person name="Hampl V."/>
        </authorList>
    </citation>
    <scope>NUCLEOTIDE SEQUENCE</scope>
    <source>
        <strain evidence="2">RCP-MX</strain>
    </source>
</reference>
<feature type="compositionally biased region" description="Basic and acidic residues" evidence="1">
    <location>
        <begin position="732"/>
        <end position="743"/>
    </location>
</feature>
<dbReference type="EMBL" id="JAPMOS010000010">
    <property type="protein sequence ID" value="KAJ4460917.1"/>
    <property type="molecule type" value="Genomic_DNA"/>
</dbReference>
<feature type="compositionally biased region" description="Basic and acidic residues" evidence="1">
    <location>
        <begin position="657"/>
        <end position="675"/>
    </location>
</feature>
<evidence type="ECO:0000313" key="2">
    <source>
        <dbReference type="EMBL" id="KAJ4460917.1"/>
    </source>
</evidence>
<feature type="compositionally biased region" description="Low complexity" evidence="1">
    <location>
        <begin position="1634"/>
        <end position="1655"/>
    </location>
</feature>
<sequence length="1742" mass="179789">MAIRTLFRARFGNEELKWIETKHEDPTLIPWKRACMTTERFRVSVSAQRSGGPPAGRGSVRHSQLPRVSHLGMPYACRYAASLRRVEAALAQPSPGLPSGRLAYGGLVDYAETAPKGAPHLEGRLDVVRSLVQQTVRGHDSSLLIYGPARREVFLGSADCEGFATLPHHHSVSPPPPSPTPAHPAVAPALVVRCGLVGFRDACTVRGAAIDLLKEYLLYRRRGRRQPPPSEEGPLACPQATTPAGGAEGESTVALDETSGPVGLSVLLARADREAALHLSSVSTGPGSPCGSALGSPLSTGLGMGADAPLSPADLDPLRRKPALPVFGKRPSASLLARAMRVKMKPDIRTRPSVAPPRRMATPPPRTTVEDAVEAELTSPADVAALAAICRVYTAEGAAPHGRPTSAGLRSPGGLSVGIGPDFVLPCRHVVLRLSLVPAARSPARPTTPQSLHHGVPQQQLLQQPRSPARPELPPHATASVCFYTACPLEYTPSTSADPLSLFVADAARGCPFAAEDRVLRVGPLDGLLARSYKGLEVLTAREPHTAYLLYSLKDELVALLGNGLLDPLSRVHLWAALTPDGLEPEETLAALAFAEKAQQWQKAGGRPSSDSTCSRLARLPAIPFLRGLSFLMRVGRTLCEPLPVAAAPADDAAEPPSREARGDGEPTHEYRGPDQEDAFEKEDPRIAPPLFRSLLARPPSARPGAAAVPSPSKPGTPALAVRPPSAHIRRRSEGHWSVDPERCGGGAAPEGVAEEEQLWFGTAARPPGAAGAGAAEGPVNWGQLWWAESDKAAQRHSLRPSGGSPTSSPSPGWSPSPRLGPSALPEPDAPASTAAGPGRPGSPAGSPTRRLRRPLTGLPLTARHYRRPSTLDPTPYQTPVTAGPPGSGSPRHTREGADVVGAVLAAEAQRSPGGRPVTARGRYPPPQLPAEMPVLHALSARPRSAATASPVGPPLTPTTPTTAWMEEDVMRGGEDGILYSALMPAEGAAAAHPPISPRGSAEGGVVPVPRAAMPPARHQRSLSEAPRPAAASSLDEAAAWQQPAPHAAWGEGPISAPADGGAVLTGRHLRSATSRGGPSGAGPVVIAPATERIKALRVHLAVQAIEEGVWRPVTLAQSVGQGTQGGVLEAHQLGPARDPAPYPCPCPCHPATLPPCHPATLPPCHPATLPPGRAAATPLAEAAVTAAVHSSRPATACLPPLSSPGMPTMTGSPLGGDRDRPGPVVSLTHPILYAEPVPAAMALNPLLQPYPRKLRGIRTVTPGGANNKPRPTSPAARAATSPQQQQQQQPQQPPQLQQPPADTSGLQLRAELGPPDPTLIKQQHPLLSDNQAAQRSLFEMFNPEAAADEPIASAAPPPRSLPALRPTSALASTRAGSGGGGGGGLPTARARLGSALAAARAAKAPVPAFASATAFAPSGAKPAGGRVIISAGPSTSGRPSSRGAATAASTTTAIAATAPAPKPATAQPQPASVPHTTRRDGLLGAPIGASTPRMLSPGEAAIAQGPSPSPVPTEPTIDLADEPPGPTPRHPYASPSPRRPVGIPASPPIELQQQQQMLLQRMGSAVTISTISDLESTVTLTPRAPPVASPGGGRRPTSMLDAPPPPPSTPPPSIPPPSPARQPPPTPSPAGPPSTTGAPSTLPATVLAQTAAPPATTPPSPSPLPPPGPPPRSPPPGEDVELSLTRVLEEVSLSEAESLRGPRPPRPPSQRRCRLARTRRSLRGLAGTGAHFLAAPSPCRP</sequence>
<feature type="compositionally biased region" description="Low complexity" evidence="1">
    <location>
        <begin position="1431"/>
        <end position="1471"/>
    </location>
</feature>
<feature type="compositionally biased region" description="Low complexity" evidence="1">
    <location>
        <begin position="800"/>
        <end position="823"/>
    </location>
</feature>